<feature type="transmembrane region" description="Helical" evidence="6">
    <location>
        <begin position="68"/>
        <end position="89"/>
    </location>
</feature>
<keyword evidence="8" id="KW-1185">Reference proteome</keyword>
<organism evidence="7 8">
    <name type="scientific">Vibrio ostreicida</name>
    <dbReference type="NCBI Taxonomy" id="526588"/>
    <lineage>
        <taxon>Bacteria</taxon>
        <taxon>Pseudomonadati</taxon>
        <taxon>Pseudomonadota</taxon>
        <taxon>Gammaproteobacteria</taxon>
        <taxon>Vibrionales</taxon>
        <taxon>Vibrionaceae</taxon>
        <taxon>Vibrio</taxon>
    </lineage>
</organism>
<keyword evidence="2" id="KW-1003">Cell membrane</keyword>
<feature type="transmembrane region" description="Helical" evidence="6">
    <location>
        <begin position="313"/>
        <end position="333"/>
    </location>
</feature>
<evidence type="ECO:0000256" key="2">
    <source>
        <dbReference type="ARBA" id="ARBA00022475"/>
    </source>
</evidence>
<dbReference type="Gene3D" id="1.20.1250.20">
    <property type="entry name" value="MFS general substrate transporter like domains"/>
    <property type="match status" value="1"/>
</dbReference>
<feature type="transmembrane region" description="Helical" evidence="6">
    <location>
        <begin position="213"/>
        <end position="234"/>
    </location>
</feature>
<gene>
    <name evidence="7" type="ORF">QWZ16_12100</name>
</gene>
<keyword evidence="3 6" id="KW-0812">Transmembrane</keyword>
<keyword evidence="5 6" id="KW-0472">Membrane</keyword>
<feature type="transmembrane region" description="Helical" evidence="6">
    <location>
        <begin position="162"/>
        <end position="183"/>
    </location>
</feature>
<proteinExistence type="predicted"/>
<comment type="caution">
    <text evidence="7">The sequence shown here is derived from an EMBL/GenBank/DDBJ whole genome shotgun (WGS) entry which is preliminary data.</text>
</comment>
<dbReference type="SUPFAM" id="SSF103473">
    <property type="entry name" value="MFS general substrate transporter"/>
    <property type="match status" value="1"/>
</dbReference>
<dbReference type="PANTHER" id="PTHR23513:SF6">
    <property type="entry name" value="MAJOR FACILITATOR SUPERFAMILY ASSOCIATED DOMAIN-CONTAINING PROTEIN"/>
    <property type="match status" value="1"/>
</dbReference>
<dbReference type="InterPro" id="IPR011701">
    <property type="entry name" value="MFS"/>
</dbReference>
<dbReference type="RefSeq" id="WP_290312504.1">
    <property type="nucleotide sequence ID" value="NZ_JAUFQC010000001.1"/>
</dbReference>
<evidence type="ECO:0000313" key="8">
    <source>
        <dbReference type="Proteomes" id="UP001238540"/>
    </source>
</evidence>
<feature type="transmembrane region" description="Helical" evidence="6">
    <location>
        <begin position="246"/>
        <end position="268"/>
    </location>
</feature>
<feature type="transmembrane region" description="Helical" evidence="6">
    <location>
        <begin position="6"/>
        <end position="31"/>
    </location>
</feature>
<evidence type="ECO:0000256" key="3">
    <source>
        <dbReference type="ARBA" id="ARBA00022692"/>
    </source>
</evidence>
<evidence type="ECO:0000256" key="5">
    <source>
        <dbReference type="ARBA" id="ARBA00023136"/>
    </source>
</evidence>
<dbReference type="EMBL" id="JAUFQC010000001">
    <property type="protein sequence ID" value="MDN3610448.1"/>
    <property type="molecule type" value="Genomic_DNA"/>
</dbReference>
<dbReference type="PANTHER" id="PTHR23513">
    <property type="entry name" value="INTEGRAL MEMBRANE EFFLUX PROTEIN-RELATED"/>
    <property type="match status" value="1"/>
</dbReference>
<dbReference type="InterPro" id="IPR036259">
    <property type="entry name" value="MFS_trans_sf"/>
</dbReference>
<sequence>MHKSFLYFTVNSLCVLMAARLSIFSISWWIVEQTGNASELAQMMAFALFIEVGCRFLCANLGDLFNKKLIVIITSAITGLSSTALYLAICNDLHMVFTWLAVMTISICNAIRLPVNDSILKLLVPDYCLSQAISINQTVKTFGSMGIPIISGALISLTGVEFGLLVAVIASFISIASVSSIPYKHQPQEPSQRTFISLHRSSWHNFLRIYPEVVFAITCALLNGVMFTFFSVFVPFLANSTSSNGAWIMGLLDGAFSLGLFLGAMFILRKKTNKSIPAARTIIGFAVMTLMFLIVALIVLYQQYIPNMITMPFAIALPLVASGTCLFLINNSISIIRMRASPHSSLASIIGFSSSISGGLIPISLLFGGKIIDIMGMEAFCFVTAGVMAFASLILALSPHIRAITYLKESELSDLYTKRYINT</sequence>
<accession>A0ABT8BWJ0</accession>
<evidence type="ECO:0000256" key="6">
    <source>
        <dbReference type="SAM" id="Phobius"/>
    </source>
</evidence>
<evidence type="ECO:0000256" key="4">
    <source>
        <dbReference type="ARBA" id="ARBA00022989"/>
    </source>
</evidence>
<feature type="transmembrane region" description="Helical" evidence="6">
    <location>
        <begin position="96"/>
        <end position="115"/>
    </location>
</feature>
<dbReference type="Pfam" id="PF07690">
    <property type="entry name" value="MFS_1"/>
    <property type="match status" value="1"/>
</dbReference>
<reference evidence="8" key="1">
    <citation type="journal article" date="2019" name="Int. J. Syst. Evol. Microbiol.">
        <title>The Global Catalogue of Microorganisms (GCM) 10K type strain sequencing project: providing services to taxonomists for standard genome sequencing and annotation.</title>
        <authorList>
            <consortium name="The Broad Institute Genomics Platform"/>
            <consortium name="The Broad Institute Genome Sequencing Center for Infectious Disease"/>
            <person name="Wu L."/>
            <person name="Ma J."/>
        </authorList>
    </citation>
    <scope>NUCLEOTIDE SEQUENCE [LARGE SCALE GENOMIC DNA]</scope>
    <source>
        <strain evidence="8">CECT 7398</strain>
    </source>
</reference>
<keyword evidence="4 6" id="KW-1133">Transmembrane helix</keyword>
<feature type="transmembrane region" description="Helical" evidence="6">
    <location>
        <begin position="374"/>
        <end position="397"/>
    </location>
</feature>
<dbReference type="Proteomes" id="UP001238540">
    <property type="component" value="Unassembled WGS sequence"/>
</dbReference>
<evidence type="ECO:0000313" key="7">
    <source>
        <dbReference type="EMBL" id="MDN3610448.1"/>
    </source>
</evidence>
<feature type="transmembrane region" description="Helical" evidence="6">
    <location>
        <begin position="345"/>
        <end position="368"/>
    </location>
</feature>
<comment type="subcellular location">
    <subcellularLocation>
        <location evidence="1">Cell membrane</location>
        <topology evidence="1">Multi-pass membrane protein</topology>
    </subcellularLocation>
</comment>
<evidence type="ECO:0000256" key="1">
    <source>
        <dbReference type="ARBA" id="ARBA00004651"/>
    </source>
</evidence>
<protein>
    <submittedName>
        <fullName evidence="7">MFS transporter</fullName>
    </submittedName>
</protein>
<name>A0ABT8BWJ0_9VIBR</name>
<feature type="transmembrane region" description="Helical" evidence="6">
    <location>
        <begin position="280"/>
        <end position="301"/>
    </location>
</feature>